<comment type="catalytic activity">
    <reaction evidence="8">
        <text>DNA(n) + a 2'-deoxyribonucleoside 5'-triphosphate = DNA(n+1) + diphosphate</text>
        <dbReference type="Rhea" id="RHEA:22508"/>
        <dbReference type="Rhea" id="RHEA-COMP:17339"/>
        <dbReference type="Rhea" id="RHEA-COMP:17340"/>
        <dbReference type="ChEBI" id="CHEBI:33019"/>
        <dbReference type="ChEBI" id="CHEBI:61560"/>
        <dbReference type="ChEBI" id="CHEBI:173112"/>
        <dbReference type="EC" id="2.7.7.7"/>
    </reaction>
</comment>
<dbReference type="InterPro" id="IPR048466">
    <property type="entry name" value="DNA_pol3_delta-like_C"/>
</dbReference>
<evidence type="ECO:0000256" key="8">
    <source>
        <dbReference type="ARBA" id="ARBA00049244"/>
    </source>
</evidence>
<evidence type="ECO:0000256" key="1">
    <source>
        <dbReference type="ARBA" id="ARBA00012417"/>
    </source>
</evidence>
<keyword evidence="5" id="KW-0235">DNA replication</keyword>
<dbReference type="InterPro" id="IPR008921">
    <property type="entry name" value="DNA_pol3_clamp-load_cplx_C"/>
</dbReference>
<gene>
    <name evidence="11" type="primary">holA</name>
    <name evidence="11" type="ORF">G8O30_08215</name>
</gene>
<evidence type="ECO:0000256" key="2">
    <source>
        <dbReference type="ARBA" id="ARBA00017703"/>
    </source>
</evidence>
<evidence type="ECO:0000256" key="5">
    <source>
        <dbReference type="ARBA" id="ARBA00022705"/>
    </source>
</evidence>
<keyword evidence="3 11" id="KW-0808">Transferase</keyword>
<feature type="domain" description="DNA polymerase III delta N-terminal" evidence="9">
    <location>
        <begin position="17"/>
        <end position="142"/>
    </location>
</feature>
<dbReference type="PANTHER" id="PTHR34388">
    <property type="entry name" value="DNA POLYMERASE III SUBUNIT DELTA"/>
    <property type="match status" value="1"/>
</dbReference>
<dbReference type="SUPFAM" id="SSF48019">
    <property type="entry name" value="post-AAA+ oligomerization domain-like"/>
    <property type="match status" value="1"/>
</dbReference>
<evidence type="ECO:0000256" key="3">
    <source>
        <dbReference type="ARBA" id="ARBA00022679"/>
    </source>
</evidence>
<dbReference type="GO" id="GO:0006261">
    <property type="term" value="P:DNA-templated DNA replication"/>
    <property type="evidence" value="ECO:0007669"/>
    <property type="project" value="TreeGrafter"/>
</dbReference>
<accession>A0A7S8CBT2</accession>
<dbReference type="SUPFAM" id="SSF52540">
    <property type="entry name" value="P-loop containing nucleoside triphosphate hydrolases"/>
    <property type="match status" value="1"/>
</dbReference>
<sequence>MIAFWKSLQKEAPAPIYLIYGKESYLIGETKNRMMIHFVEEESRDFNVSIYDMEETPIEVALSDAETLPFFGERKVIFIERPHFLTSEKSKSKVEHDLDTLLQYIQSPSPYASVVFLAQYEKLDERKKVTKLLKKQGVVYEASLLNADELTNWVNQSCAEAAFSIQPQAIELLLYRSNFQLQTVVNELAKLMLYAQDQQRITYDMVEDLTPRSLEQNVFELVECTVNGEVSKALRIYHDLRKMNEEPLKLLALLAGQFRLMYQVKALLQQGYGQPQIAKQIGVHPFRVKLAAGKVKDFPAERLQMIMTLLAEADLDMKRSTKPKDMILELLIVKFGTSS</sequence>
<dbReference type="NCBIfam" id="TIGR01128">
    <property type="entry name" value="holA"/>
    <property type="match status" value="1"/>
</dbReference>
<dbReference type="Gene3D" id="1.20.272.10">
    <property type="match status" value="1"/>
</dbReference>
<comment type="similarity">
    <text evidence="7">Belongs to the DNA polymerase HolA subunit family.</text>
</comment>
<name>A0A7S8CBT2_9BACI</name>
<evidence type="ECO:0000256" key="7">
    <source>
        <dbReference type="ARBA" id="ARBA00034754"/>
    </source>
</evidence>
<reference evidence="11 12" key="1">
    <citation type="submission" date="2019-07" db="EMBL/GenBank/DDBJ databases">
        <title>Genome sequence of 2 isolates from Red Sea Mangroves.</title>
        <authorList>
            <person name="Sefrji F."/>
            <person name="Michoud G."/>
            <person name="Merlino G."/>
            <person name="Daffonchio D."/>
        </authorList>
    </citation>
    <scope>NUCLEOTIDE SEQUENCE [LARGE SCALE GENOMIC DNA]</scope>
    <source>
        <strain evidence="11 12">R1DC41</strain>
    </source>
</reference>
<dbReference type="EC" id="2.7.7.7" evidence="1"/>
<organism evidence="11 12">
    <name type="scientific">Mangrovibacillus cuniculi</name>
    <dbReference type="NCBI Taxonomy" id="2593652"/>
    <lineage>
        <taxon>Bacteria</taxon>
        <taxon>Bacillati</taxon>
        <taxon>Bacillota</taxon>
        <taxon>Bacilli</taxon>
        <taxon>Bacillales</taxon>
        <taxon>Bacillaceae</taxon>
        <taxon>Mangrovibacillus</taxon>
    </lineage>
</organism>
<dbReference type="RefSeq" id="WP_239671614.1">
    <property type="nucleotide sequence ID" value="NZ_CP049742.1"/>
</dbReference>
<dbReference type="Pfam" id="PF06144">
    <property type="entry name" value="DNA_pol3_delta"/>
    <property type="match status" value="1"/>
</dbReference>
<dbReference type="Proteomes" id="UP000593626">
    <property type="component" value="Chromosome"/>
</dbReference>
<dbReference type="InterPro" id="IPR005790">
    <property type="entry name" value="DNA_polIII_delta"/>
</dbReference>
<evidence type="ECO:0000259" key="9">
    <source>
        <dbReference type="Pfam" id="PF06144"/>
    </source>
</evidence>
<dbReference type="GO" id="GO:0003887">
    <property type="term" value="F:DNA-directed DNA polymerase activity"/>
    <property type="evidence" value="ECO:0007669"/>
    <property type="project" value="UniProtKB-KW"/>
</dbReference>
<keyword evidence="4 11" id="KW-0548">Nucleotidyltransferase</keyword>
<dbReference type="AlphaFoldDB" id="A0A7S8CBT2"/>
<dbReference type="Gene3D" id="1.10.8.60">
    <property type="match status" value="1"/>
</dbReference>
<evidence type="ECO:0000256" key="6">
    <source>
        <dbReference type="ARBA" id="ARBA00022932"/>
    </source>
</evidence>
<proteinExistence type="inferred from homology"/>
<feature type="domain" description="DNA polymerase III delta subunit-like C-terminal" evidence="10">
    <location>
        <begin position="215"/>
        <end position="335"/>
    </location>
</feature>
<dbReference type="KEGG" id="mcui:G8O30_08215"/>
<dbReference type="InterPro" id="IPR027417">
    <property type="entry name" value="P-loop_NTPase"/>
</dbReference>
<keyword evidence="6" id="KW-0239">DNA-directed DNA polymerase</keyword>
<dbReference type="EMBL" id="CP049742">
    <property type="protein sequence ID" value="QPC46946.1"/>
    <property type="molecule type" value="Genomic_DNA"/>
</dbReference>
<keyword evidence="12" id="KW-1185">Reference proteome</keyword>
<dbReference type="InterPro" id="IPR010372">
    <property type="entry name" value="DNA_pol3_delta_N"/>
</dbReference>
<evidence type="ECO:0000259" key="10">
    <source>
        <dbReference type="Pfam" id="PF21694"/>
    </source>
</evidence>
<evidence type="ECO:0000313" key="12">
    <source>
        <dbReference type="Proteomes" id="UP000593626"/>
    </source>
</evidence>
<evidence type="ECO:0000313" key="11">
    <source>
        <dbReference type="EMBL" id="QPC46946.1"/>
    </source>
</evidence>
<dbReference type="GO" id="GO:0003677">
    <property type="term" value="F:DNA binding"/>
    <property type="evidence" value="ECO:0007669"/>
    <property type="project" value="InterPro"/>
</dbReference>
<dbReference type="GO" id="GO:0009360">
    <property type="term" value="C:DNA polymerase III complex"/>
    <property type="evidence" value="ECO:0007669"/>
    <property type="project" value="InterPro"/>
</dbReference>
<dbReference type="PANTHER" id="PTHR34388:SF1">
    <property type="entry name" value="DNA POLYMERASE III SUBUNIT DELTA"/>
    <property type="match status" value="1"/>
</dbReference>
<evidence type="ECO:0000256" key="4">
    <source>
        <dbReference type="ARBA" id="ARBA00022695"/>
    </source>
</evidence>
<dbReference type="Gene3D" id="3.40.50.300">
    <property type="entry name" value="P-loop containing nucleotide triphosphate hydrolases"/>
    <property type="match status" value="1"/>
</dbReference>
<dbReference type="Pfam" id="PF21694">
    <property type="entry name" value="DNA_pol3_delta_C"/>
    <property type="match status" value="1"/>
</dbReference>
<protein>
    <recommendedName>
        <fullName evidence="2">DNA polymerase III subunit delta</fullName>
        <ecNumber evidence="1">2.7.7.7</ecNumber>
    </recommendedName>
</protein>